<reference evidence="1 2" key="1">
    <citation type="submission" date="2021-01" db="EMBL/GenBank/DDBJ databases">
        <title>FDA dAtabase for Regulatory Grade micrObial Sequences (FDA-ARGOS): Supporting development and validation of Infectious Disease Dx tests.</title>
        <authorList>
            <person name="Blissenbach B."/>
            <person name="Krut O."/>
            <person name="Tallon L."/>
            <person name="Sadzewicz L."/>
            <person name="Zhao X."/>
            <person name="Boylan J."/>
            <person name="Ott S."/>
            <person name="Bowen H."/>
            <person name="Vavikolanu K."/>
            <person name="Mehta A."/>
            <person name="Aluvathingal J."/>
            <person name="Nadendla S."/>
            <person name="Yan Y."/>
            <person name="Sichtig H."/>
        </authorList>
    </citation>
    <scope>NUCLEOTIDE SEQUENCE [LARGE SCALE GENOMIC DNA]</scope>
    <source>
        <strain evidence="1 2">FDAARGOS_1081</strain>
        <plasmid evidence="1 2">unnamed</plasmid>
    </source>
</reference>
<evidence type="ECO:0000313" key="2">
    <source>
        <dbReference type="Proteomes" id="UP000595237"/>
    </source>
</evidence>
<dbReference type="EMBL" id="CP068149">
    <property type="protein sequence ID" value="QQU57972.1"/>
    <property type="molecule type" value="Genomic_DNA"/>
</dbReference>
<sequence>MRLFFISLFVPIVLSGCQLHDKNTAVIPFQNTDAQYNAEQVLNAQSNLYLSGAINQVRVPFFVPGISANSQRVTVNWDGDAIELLSQLAHQRGLIFAYTGVRLPLPLTIHVQDATFEQVLRLVRTQIDWRAQLEQQPTELRLYFMLPLKKGKLA</sequence>
<keyword evidence="2" id="KW-1185">Reference proteome</keyword>
<dbReference type="Proteomes" id="UP000595237">
    <property type="component" value="Plasmid unnamed"/>
</dbReference>
<proteinExistence type="predicted"/>
<gene>
    <name evidence="1" type="ORF">I6I38_25480</name>
</gene>
<accession>A0ABX7DAU9</accession>
<dbReference type="RefSeq" id="WP_201896523.1">
    <property type="nucleotide sequence ID" value="NZ_CP068149.1"/>
</dbReference>
<dbReference type="InterPro" id="IPR038140">
    <property type="entry name" value="DotD_sf"/>
</dbReference>
<evidence type="ECO:0000313" key="1">
    <source>
        <dbReference type="EMBL" id="QQU57972.1"/>
    </source>
</evidence>
<dbReference type="InterPro" id="IPR031817">
    <property type="entry name" value="DotD"/>
</dbReference>
<organism evidence="1 2">
    <name type="scientific">Serratia liquefaciens</name>
    <dbReference type="NCBI Taxonomy" id="614"/>
    <lineage>
        <taxon>Bacteria</taxon>
        <taxon>Pseudomonadati</taxon>
        <taxon>Pseudomonadota</taxon>
        <taxon>Gammaproteobacteria</taxon>
        <taxon>Enterobacterales</taxon>
        <taxon>Yersiniaceae</taxon>
        <taxon>Serratia</taxon>
    </lineage>
</organism>
<keyword evidence="1" id="KW-0614">Plasmid</keyword>
<dbReference type="Pfam" id="PF16816">
    <property type="entry name" value="DotD"/>
    <property type="match status" value="1"/>
</dbReference>
<dbReference type="Gene3D" id="3.55.50.60">
    <property type="entry name" value="DotD protein"/>
    <property type="match status" value="1"/>
</dbReference>
<dbReference type="PROSITE" id="PS51257">
    <property type="entry name" value="PROKAR_LIPOPROTEIN"/>
    <property type="match status" value="1"/>
</dbReference>
<geneLocation type="plasmid" evidence="1 2">
    <name>unnamed</name>
</geneLocation>
<protein>
    <submittedName>
        <fullName evidence="1">DotD/TraH family lipoprotein</fullName>
    </submittedName>
</protein>
<keyword evidence="1" id="KW-0449">Lipoprotein</keyword>
<name>A0ABX7DAU9_SERLI</name>